<feature type="compositionally biased region" description="Polar residues" evidence="2">
    <location>
        <begin position="740"/>
        <end position="750"/>
    </location>
</feature>
<feature type="coiled-coil region" evidence="1">
    <location>
        <begin position="224"/>
        <end position="251"/>
    </location>
</feature>
<feature type="region of interest" description="Disordered" evidence="2">
    <location>
        <begin position="711"/>
        <end position="755"/>
    </location>
</feature>
<feature type="region of interest" description="Disordered" evidence="2">
    <location>
        <begin position="117"/>
        <end position="152"/>
    </location>
</feature>
<keyword evidence="4" id="KW-1185">Reference proteome</keyword>
<reference evidence="3 4" key="1">
    <citation type="submission" date="2018-07" db="EMBL/GenBank/DDBJ databases">
        <title>The complete nuclear genome of the prasinophyte Chloropicon primus (CCMP1205).</title>
        <authorList>
            <person name="Pombert J.-F."/>
            <person name="Otis C."/>
            <person name="Turmel M."/>
            <person name="Lemieux C."/>
        </authorList>
    </citation>
    <scope>NUCLEOTIDE SEQUENCE [LARGE SCALE GENOMIC DNA]</scope>
    <source>
        <strain evidence="3 4">CCMP1205</strain>
    </source>
</reference>
<name>A0A5B8MWM7_9CHLO</name>
<feature type="coiled-coil region" evidence="1">
    <location>
        <begin position="156"/>
        <end position="183"/>
    </location>
</feature>
<sequence length="1000" mass="111722">MPVREKRSSGRGYADILSDRTKAAGKRDKGETPEHAGSVGSVRSSQSRRYYGEMSPYKSLEKGAKSGKAVGSVTSTPSNLNSSSALSQNDSPRFSNTFKEARKAVCDLYTIWRSEFEDKQQQAAPSSSNTKSKGRQSGKFERKSNDGKLELPSNAVEYLQETVNQLQDEAKFLQRSMEAYHKGMISLMDRNKGIDMEAINKKNLREKGVPLESLNISRTEKLDLQANAEAMERAEKKLAESQQKYSDALAEICEIQDKLAERDSVLRALEVELEQKVMSEKRLSSKCESLHSQLEEEATRSRKALKEFQKSSQKDDQIDTLVKSIQERLDSKTQQCNDLQDELLRSQTSRAHTEEQIDKLKKEMKTKEVEASKKLELTLSDVERLSKEYSQLSESVDAGKEESSKKLSDALRTIETQEGECSELKKALADAQGKLTEAEVASGAGKEEISRLKEHQTKLESMRKGMQKDLEAKIKEIQGLNQNLSTTLSEIDGAKHLAGVLSNDINKGLQNYIEDVLECKTPRSISGSPNPFSNAAAEQKSDAPKSLDVILGSNGGPRPAAPEPEEVQGAPEGGKGGSQEDYKPLLASILSDLGISGDKLAEQASSSDLMELVKTEIVDLVAKKDQLKLNIQQREVEIMESEKNNKDLQVKLMRAQTELEDVKVQPEISIGSAVASPSRSRSHTVDNAVFKEHSSLSEVPQFMINEDEDIEFSSSDEEEGGNLESAQSSPRKSIKRDSKSLFSRQNSKQITDGIAEDLRNENDSLRIKLTQMELENEALNRRLKEKEREIGKQTSREMETIRRASAVYDTQAMPGQKGFWKGKRGRGNSKGNGEEMQHLVAELTGRYSDLSLKFAEKCTEADELKHQMKQKDVEIKALKELYAIPDILEQNNNIWVSFRIFIPGDDEKGVPTVLLVGTDGIYIPHWQEQQFYDYTTIAKFEVRDNEFVFWALTTESRKLNEVNLYCNAVLPSAILSSIQSAIKVKLDVHNTATSSIRVAE</sequence>
<feature type="compositionally biased region" description="Polar residues" evidence="2">
    <location>
        <begin position="121"/>
        <end position="131"/>
    </location>
</feature>
<dbReference type="EMBL" id="CP031048">
    <property type="protein sequence ID" value="QDZ24933.1"/>
    <property type="molecule type" value="Genomic_DNA"/>
</dbReference>
<feature type="compositionally biased region" description="Acidic residues" evidence="2">
    <location>
        <begin position="711"/>
        <end position="721"/>
    </location>
</feature>
<protein>
    <submittedName>
        <fullName evidence="3">Uncharacterized protein</fullName>
    </submittedName>
</protein>
<accession>A0A5B8MWM7</accession>
<dbReference type="Proteomes" id="UP000316726">
    <property type="component" value="Chromosome 15"/>
</dbReference>
<feature type="compositionally biased region" description="Low complexity" evidence="2">
    <location>
        <begin position="72"/>
        <end position="92"/>
    </location>
</feature>
<organism evidence="3 4">
    <name type="scientific">Chloropicon primus</name>
    <dbReference type="NCBI Taxonomy" id="1764295"/>
    <lineage>
        <taxon>Eukaryota</taxon>
        <taxon>Viridiplantae</taxon>
        <taxon>Chlorophyta</taxon>
        <taxon>Chloropicophyceae</taxon>
        <taxon>Chloropicales</taxon>
        <taxon>Chloropicaceae</taxon>
        <taxon>Chloropicon</taxon>
    </lineage>
</organism>
<gene>
    <name evidence="3" type="ORF">A3770_15p74510</name>
</gene>
<feature type="coiled-coil region" evidence="1">
    <location>
        <begin position="291"/>
        <end position="487"/>
    </location>
</feature>
<feature type="coiled-coil region" evidence="1">
    <location>
        <begin position="610"/>
        <end position="665"/>
    </location>
</feature>
<evidence type="ECO:0000256" key="2">
    <source>
        <dbReference type="SAM" id="MobiDB-lite"/>
    </source>
</evidence>
<feature type="region of interest" description="Disordered" evidence="2">
    <location>
        <begin position="1"/>
        <end position="95"/>
    </location>
</feature>
<feature type="compositionally biased region" description="Basic and acidic residues" evidence="2">
    <location>
        <begin position="17"/>
        <end position="34"/>
    </location>
</feature>
<evidence type="ECO:0000256" key="1">
    <source>
        <dbReference type="SAM" id="Coils"/>
    </source>
</evidence>
<feature type="coiled-coil region" evidence="1">
    <location>
        <begin position="755"/>
        <end position="796"/>
    </location>
</feature>
<feature type="compositionally biased region" description="Polar residues" evidence="2">
    <location>
        <begin position="524"/>
        <end position="533"/>
    </location>
</feature>
<feature type="region of interest" description="Disordered" evidence="2">
    <location>
        <begin position="524"/>
        <end position="581"/>
    </location>
</feature>
<dbReference type="STRING" id="1764295.A0A5B8MWM7"/>
<keyword evidence="1" id="KW-0175">Coiled coil</keyword>
<feature type="compositionally biased region" description="Basic and acidic residues" evidence="2">
    <location>
        <begin position="138"/>
        <end position="149"/>
    </location>
</feature>
<evidence type="ECO:0000313" key="3">
    <source>
        <dbReference type="EMBL" id="QDZ24933.1"/>
    </source>
</evidence>
<dbReference type="AlphaFoldDB" id="A0A5B8MWM7"/>
<proteinExistence type="predicted"/>
<evidence type="ECO:0000313" key="4">
    <source>
        <dbReference type="Proteomes" id="UP000316726"/>
    </source>
</evidence>
<feature type="compositionally biased region" description="Low complexity" evidence="2">
    <location>
        <begin position="37"/>
        <end position="49"/>
    </location>
</feature>